<keyword evidence="2" id="KW-0812">Transmembrane</keyword>
<sequence length="122" mass="13847">MAFEWGAFLGNIALGIGAGLLFGYLIYKFRTVYHTRKFTEKALKQLRGKKFKIEGQEYSIDKHLENPEKNGLLGKPVKPQKTKKFSPEGAKTLKLPQKKLTAKKITKKKIIPKSKKKGGTRK</sequence>
<dbReference type="AlphaFoldDB" id="A0A0F9H7B7"/>
<feature type="region of interest" description="Disordered" evidence="1">
    <location>
        <begin position="66"/>
        <end position="87"/>
    </location>
</feature>
<organism evidence="3">
    <name type="scientific">marine sediment metagenome</name>
    <dbReference type="NCBI Taxonomy" id="412755"/>
    <lineage>
        <taxon>unclassified sequences</taxon>
        <taxon>metagenomes</taxon>
        <taxon>ecological metagenomes</taxon>
    </lineage>
</organism>
<name>A0A0F9H7B7_9ZZZZ</name>
<keyword evidence="2" id="KW-0472">Membrane</keyword>
<accession>A0A0F9H7B7</accession>
<dbReference type="EMBL" id="LAZR01023725">
    <property type="protein sequence ID" value="KKL77530.1"/>
    <property type="molecule type" value="Genomic_DNA"/>
</dbReference>
<keyword evidence="2" id="KW-1133">Transmembrane helix</keyword>
<feature type="transmembrane region" description="Helical" evidence="2">
    <location>
        <begin position="6"/>
        <end position="27"/>
    </location>
</feature>
<evidence type="ECO:0000313" key="3">
    <source>
        <dbReference type="EMBL" id="KKL77530.1"/>
    </source>
</evidence>
<gene>
    <name evidence="3" type="ORF">LCGC14_2033980</name>
</gene>
<evidence type="ECO:0000256" key="1">
    <source>
        <dbReference type="SAM" id="MobiDB-lite"/>
    </source>
</evidence>
<proteinExistence type="predicted"/>
<evidence type="ECO:0000256" key="2">
    <source>
        <dbReference type="SAM" id="Phobius"/>
    </source>
</evidence>
<comment type="caution">
    <text evidence="3">The sequence shown here is derived from an EMBL/GenBank/DDBJ whole genome shotgun (WGS) entry which is preliminary data.</text>
</comment>
<reference evidence="3" key="1">
    <citation type="journal article" date="2015" name="Nature">
        <title>Complex archaea that bridge the gap between prokaryotes and eukaryotes.</title>
        <authorList>
            <person name="Spang A."/>
            <person name="Saw J.H."/>
            <person name="Jorgensen S.L."/>
            <person name="Zaremba-Niedzwiedzka K."/>
            <person name="Martijn J."/>
            <person name="Lind A.E."/>
            <person name="van Eijk R."/>
            <person name="Schleper C."/>
            <person name="Guy L."/>
            <person name="Ettema T.J."/>
        </authorList>
    </citation>
    <scope>NUCLEOTIDE SEQUENCE</scope>
</reference>
<protein>
    <submittedName>
        <fullName evidence="3">Uncharacterized protein</fullName>
    </submittedName>
</protein>